<dbReference type="OrthoDB" id="372487at2759"/>
<evidence type="ECO:0000259" key="2">
    <source>
        <dbReference type="Pfam" id="PF03159"/>
    </source>
</evidence>
<sequence length="490" mass="56681">MAIPKFYYILTTRYPSVHSKLSTKQSCDHLLLDLNAILHNCLDRSKSENDIITLLKEYTKHLIFLLEPKKSVLLAVDGVPPLAKIKEQAVRRKCSRSSSGIDKNCLTPGTRFMELVCDTLEEYVDELMAEHPGLYVEVSTSKIKGEGEQKMMRYLKKYSKQKFILFSPDADLIVMTMQSNDNEVSLIREPFNYRLNNTRAKRFEILNIKSLKNKLTESMVGIKQQTALRDLMLMFMIMGNDLLPSPQGLGASDSTIQLIIGSLCEYYKAFPGRNIIDDQGLIGFKNLFKLFEIIQMKQLDEYKRLYPPSAKILQEKVLQLIIPVNSTLSEKKKLIKDHLNKYESEKFDQWRISQYKGQDYKKIGEEYLQRLQWLYDYYTQHLAANDYWTFDHDLVPYIPDLLHCKPPADFKDNHKDKEITQLVQLSLVTPLGSIGLLPLSYQSDSQIKKYLTSESQEKFQFEKLDQMIGYLSGLEKDPESLTSGLKNLSL</sequence>
<dbReference type="InterPro" id="IPR004859">
    <property type="entry name" value="Xrn1_N"/>
</dbReference>
<keyword evidence="4" id="KW-1185">Reference proteome</keyword>
<reference evidence="3" key="2">
    <citation type="submission" date="2021-01" db="EMBL/GenBank/DDBJ databases">
        <authorList>
            <person name="Schikora-Tamarit M.A."/>
        </authorList>
    </citation>
    <scope>NUCLEOTIDE SEQUENCE</scope>
    <source>
        <strain evidence="3">CBS2887</strain>
    </source>
</reference>
<dbReference type="GO" id="GO:0003723">
    <property type="term" value="F:RNA binding"/>
    <property type="evidence" value="ECO:0007669"/>
    <property type="project" value="TreeGrafter"/>
</dbReference>
<evidence type="ECO:0000256" key="1">
    <source>
        <dbReference type="ARBA" id="ARBA00038299"/>
    </source>
</evidence>
<protein>
    <recommendedName>
        <fullName evidence="2">Xrn1 N-terminal domain-containing protein</fullName>
    </recommendedName>
</protein>
<organism evidence="3 4">
    <name type="scientific">Wickerhamomyces pijperi</name>
    <name type="common">Yeast</name>
    <name type="synonym">Pichia pijperi</name>
    <dbReference type="NCBI Taxonomy" id="599730"/>
    <lineage>
        <taxon>Eukaryota</taxon>
        <taxon>Fungi</taxon>
        <taxon>Dikarya</taxon>
        <taxon>Ascomycota</taxon>
        <taxon>Saccharomycotina</taxon>
        <taxon>Saccharomycetes</taxon>
        <taxon>Phaffomycetales</taxon>
        <taxon>Wickerhamomycetaceae</taxon>
        <taxon>Wickerhamomyces</taxon>
    </lineage>
</organism>
<dbReference type="GO" id="GO:0004534">
    <property type="term" value="F:5'-3' RNA exonuclease activity"/>
    <property type="evidence" value="ECO:0007669"/>
    <property type="project" value="TreeGrafter"/>
</dbReference>
<comment type="similarity">
    <text evidence="1">Belongs to the 5'-3' exonuclease family.</text>
</comment>
<gene>
    <name evidence="3" type="ORF">WICPIJ_003741</name>
</gene>
<comment type="caution">
    <text evidence="3">The sequence shown here is derived from an EMBL/GenBank/DDBJ whole genome shotgun (WGS) entry which is preliminary data.</text>
</comment>
<accession>A0A9P8Q791</accession>
<dbReference type="InterPro" id="IPR027073">
    <property type="entry name" value="5_3_exoribonuclease"/>
</dbReference>
<dbReference type="Gene3D" id="3.40.50.12390">
    <property type="match status" value="1"/>
</dbReference>
<dbReference type="Proteomes" id="UP000774326">
    <property type="component" value="Unassembled WGS sequence"/>
</dbReference>
<dbReference type="GO" id="GO:0005634">
    <property type="term" value="C:nucleus"/>
    <property type="evidence" value="ECO:0007669"/>
    <property type="project" value="TreeGrafter"/>
</dbReference>
<reference evidence="3" key="1">
    <citation type="journal article" date="2021" name="Open Biol.">
        <title>Shared evolutionary footprints suggest mitochondrial oxidative damage underlies multiple complex I losses in fungi.</title>
        <authorList>
            <person name="Schikora-Tamarit M.A."/>
            <person name="Marcet-Houben M."/>
            <person name="Nosek J."/>
            <person name="Gabaldon T."/>
        </authorList>
    </citation>
    <scope>NUCLEOTIDE SEQUENCE</scope>
    <source>
        <strain evidence="3">CBS2887</strain>
    </source>
</reference>
<dbReference type="EMBL" id="JAEUBG010002063">
    <property type="protein sequence ID" value="KAH3685267.1"/>
    <property type="molecule type" value="Genomic_DNA"/>
</dbReference>
<feature type="domain" description="Xrn1 N-terminal" evidence="2">
    <location>
        <begin position="1"/>
        <end position="94"/>
    </location>
</feature>
<dbReference type="PANTHER" id="PTHR12341:SF7">
    <property type="entry name" value="5'-3' EXORIBONUCLEASE 1"/>
    <property type="match status" value="1"/>
</dbReference>
<dbReference type="AlphaFoldDB" id="A0A9P8Q791"/>
<dbReference type="Pfam" id="PF03159">
    <property type="entry name" value="XRN_N"/>
    <property type="match status" value="2"/>
</dbReference>
<dbReference type="GO" id="GO:0000956">
    <property type="term" value="P:nuclear-transcribed mRNA catabolic process"/>
    <property type="evidence" value="ECO:0007669"/>
    <property type="project" value="TreeGrafter"/>
</dbReference>
<evidence type="ECO:0000313" key="3">
    <source>
        <dbReference type="EMBL" id="KAH3685267.1"/>
    </source>
</evidence>
<feature type="domain" description="Xrn1 N-terminal" evidence="2">
    <location>
        <begin position="98"/>
        <end position="189"/>
    </location>
</feature>
<name>A0A9P8Q791_WICPI</name>
<proteinExistence type="inferred from homology"/>
<evidence type="ECO:0000313" key="4">
    <source>
        <dbReference type="Proteomes" id="UP000774326"/>
    </source>
</evidence>
<dbReference type="PANTHER" id="PTHR12341">
    <property type="entry name" value="5'-&gt;3' EXORIBONUCLEASE"/>
    <property type="match status" value="1"/>
</dbReference>